<evidence type="ECO:0000256" key="1">
    <source>
        <dbReference type="ARBA" id="ARBA00005664"/>
    </source>
</evidence>
<dbReference type="GO" id="GO:0016757">
    <property type="term" value="F:glycosyltransferase activity"/>
    <property type="evidence" value="ECO:0007669"/>
    <property type="project" value="UniProtKB-KW"/>
</dbReference>
<evidence type="ECO:0000256" key="3">
    <source>
        <dbReference type="ARBA" id="ARBA00022676"/>
    </source>
</evidence>
<dbReference type="InterPro" id="IPR008630">
    <property type="entry name" value="Glyco_trans_34"/>
</dbReference>
<feature type="transmembrane region" description="Helical" evidence="5">
    <location>
        <begin position="16"/>
        <end position="37"/>
    </location>
</feature>
<comment type="caution">
    <text evidence="7">The sequence shown here is derived from an EMBL/GenBank/DDBJ whole genome shotgun (WGS) entry which is preliminary data.</text>
</comment>
<dbReference type="PANTHER" id="PTHR31306:SF3">
    <property type="entry name" value="NUCLEOTIDE-DIPHOSPHO-SUGAR TRANSFERASE DOMAIN-CONTAINING PROTEIN"/>
    <property type="match status" value="1"/>
</dbReference>
<dbReference type="PANTHER" id="PTHR31306">
    <property type="entry name" value="ALPHA-1,6-MANNOSYLTRANSFERASE MNN11-RELATED"/>
    <property type="match status" value="1"/>
</dbReference>
<sequence>MILSPLQSPQNQRKCAISAVGTLLFFGMVFYTQRFYLASEKPMPQRVYNEAMQPGNVPRDLPELVQQLWKPTLHPMNDTHFVSDEGYRYDIPKDAHRWSKPLGKKLLILDVDTRMNDGPGDLMNQNPLDHKNMTGRTGGWLDHQLYAMIHGYDYRLVRAPNYEGRHGTWVKVPMIKEALKTHEIVVFLDADAVFMYKHMPFEWLMSMWNFTPDTLVAMAEDPNSKRNRDHNGWVMWNTGFIVAQQSNRTQELFDVWDRCPTNEKYETCGHWDKDWAHEQAAFSNHVRYDYNATDELRVIPCMDGNGAPYIGDKKCGGVFIRHHWFHKDWPIRNLRDSILDLVVRRLHSHFHAEKQDYYLDAHKESYPLPDLQI</sequence>
<evidence type="ECO:0000256" key="5">
    <source>
        <dbReference type="SAM" id="Phobius"/>
    </source>
</evidence>
<dbReference type="Proteomes" id="UP000722485">
    <property type="component" value="Unassembled WGS sequence"/>
</dbReference>
<dbReference type="OrthoDB" id="3763672at2759"/>
<dbReference type="EMBL" id="JAANBB010000012">
    <property type="protein sequence ID" value="KAF7556432.1"/>
    <property type="molecule type" value="Genomic_DNA"/>
</dbReference>
<keyword evidence="4" id="KW-0808">Transferase</keyword>
<organism evidence="7 8">
    <name type="scientific">Cylindrodendrum hubeiense</name>
    <dbReference type="NCBI Taxonomy" id="595255"/>
    <lineage>
        <taxon>Eukaryota</taxon>
        <taxon>Fungi</taxon>
        <taxon>Dikarya</taxon>
        <taxon>Ascomycota</taxon>
        <taxon>Pezizomycotina</taxon>
        <taxon>Sordariomycetes</taxon>
        <taxon>Hypocreomycetidae</taxon>
        <taxon>Hypocreales</taxon>
        <taxon>Nectriaceae</taxon>
        <taxon>Cylindrodendrum</taxon>
    </lineage>
</organism>
<dbReference type="InterPro" id="IPR005069">
    <property type="entry name" value="Nucl-diP-sugar_transferase"/>
</dbReference>
<evidence type="ECO:0000313" key="8">
    <source>
        <dbReference type="Proteomes" id="UP000722485"/>
    </source>
</evidence>
<proteinExistence type="inferred from homology"/>
<feature type="domain" description="Nucleotide-diphospho-sugar transferase" evidence="6">
    <location>
        <begin position="168"/>
        <end position="293"/>
    </location>
</feature>
<gene>
    <name evidence="7" type="ORF">G7Z17_g1406</name>
</gene>
<protein>
    <recommendedName>
        <fullName evidence="6">Nucleotide-diphospho-sugar transferase domain-containing protein</fullName>
    </recommendedName>
</protein>
<comment type="similarity">
    <text evidence="1">Belongs to the glycosyltransferase 34 family.</text>
</comment>
<evidence type="ECO:0000259" key="6">
    <source>
        <dbReference type="Pfam" id="PF03407"/>
    </source>
</evidence>
<dbReference type="Gene3D" id="3.90.550.10">
    <property type="entry name" value="Spore Coat Polysaccharide Biosynthesis Protein SpsA, Chain A"/>
    <property type="match status" value="1"/>
</dbReference>
<keyword evidence="5" id="KW-0472">Membrane</keyword>
<evidence type="ECO:0000256" key="2">
    <source>
        <dbReference type="ARBA" id="ARBA00007033"/>
    </source>
</evidence>
<keyword evidence="8" id="KW-1185">Reference proteome</keyword>
<keyword evidence="5" id="KW-0812">Transmembrane</keyword>
<keyword evidence="3" id="KW-0328">Glycosyltransferase</keyword>
<keyword evidence="5" id="KW-1133">Transmembrane helix</keyword>
<accession>A0A9P5HEV8</accession>
<dbReference type="AlphaFoldDB" id="A0A9P5HEV8"/>
<dbReference type="Pfam" id="PF03407">
    <property type="entry name" value="Nucleotid_trans"/>
    <property type="match status" value="1"/>
</dbReference>
<reference evidence="7" key="1">
    <citation type="submission" date="2020-03" db="EMBL/GenBank/DDBJ databases">
        <title>Draft Genome Sequence of Cylindrodendrum hubeiense.</title>
        <authorList>
            <person name="Buettner E."/>
            <person name="Kellner H."/>
        </authorList>
    </citation>
    <scope>NUCLEOTIDE SEQUENCE</scope>
    <source>
        <strain evidence="7">IHI 201604</strain>
    </source>
</reference>
<comment type="similarity">
    <text evidence="2">Belongs to the glycosyltransferase 77 family.</text>
</comment>
<evidence type="ECO:0000313" key="7">
    <source>
        <dbReference type="EMBL" id="KAF7556432.1"/>
    </source>
</evidence>
<dbReference type="GO" id="GO:0006487">
    <property type="term" value="P:protein N-linked glycosylation"/>
    <property type="evidence" value="ECO:0007669"/>
    <property type="project" value="TreeGrafter"/>
</dbReference>
<dbReference type="InterPro" id="IPR029044">
    <property type="entry name" value="Nucleotide-diphossugar_trans"/>
</dbReference>
<name>A0A9P5HEV8_9HYPO</name>
<dbReference type="GO" id="GO:0000139">
    <property type="term" value="C:Golgi membrane"/>
    <property type="evidence" value="ECO:0007669"/>
    <property type="project" value="TreeGrafter"/>
</dbReference>
<evidence type="ECO:0000256" key="4">
    <source>
        <dbReference type="ARBA" id="ARBA00022679"/>
    </source>
</evidence>